<sequence>MRQLLALIFCLTVLPVQAEYVIAPDIAKEYVDLQARVRKHPNNVDLNFEYAICLSYVGKVEEGKAALKKVRNLDPGFPEKALPRYLKEYQNDPANPKIKYRLGFLYYFNDKYEEALRVLAEVADERPVGQLNAWALGYMAVIKGEQKKWQEGERLVRQALQIEPDAYALRAALAAALKEQGKLWAATKEFFRALRNRSEFDEYEKTLFQQP</sequence>
<feature type="chain" id="PRO_5009526726" evidence="1">
    <location>
        <begin position="19"/>
        <end position="211"/>
    </location>
</feature>
<reference evidence="2 3" key="1">
    <citation type="journal article" date="2016" name="Nat. Commun.">
        <title>Thousands of microbial genomes shed light on interconnected biogeochemical processes in an aquifer system.</title>
        <authorList>
            <person name="Anantharaman K."/>
            <person name="Brown C.T."/>
            <person name="Hug L.A."/>
            <person name="Sharon I."/>
            <person name="Castelle C.J."/>
            <person name="Probst A.J."/>
            <person name="Thomas B.C."/>
            <person name="Singh A."/>
            <person name="Wilkins M.J."/>
            <person name="Karaoz U."/>
            <person name="Brodie E.L."/>
            <person name="Williams K.H."/>
            <person name="Hubbard S.S."/>
            <person name="Banfield J.F."/>
        </authorList>
    </citation>
    <scope>NUCLEOTIDE SEQUENCE [LARGE SCALE GENOMIC DNA]</scope>
</reference>
<evidence type="ECO:0000313" key="3">
    <source>
        <dbReference type="Proteomes" id="UP000178885"/>
    </source>
</evidence>
<dbReference type="EMBL" id="MFSU01000092">
    <property type="protein sequence ID" value="OGI45910.1"/>
    <property type="molecule type" value="Genomic_DNA"/>
</dbReference>
<gene>
    <name evidence="2" type="ORF">A2151_07105</name>
</gene>
<dbReference type="Proteomes" id="UP000178885">
    <property type="component" value="Unassembled WGS sequence"/>
</dbReference>
<dbReference type="SMART" id="SM00028">
    <property type="entry name" value="TPR"/>
    <property type="match status" value="4"/>
</dbReference>
<name>A0A1F6TL92_9PROT</name>
<keyword evidence="1" id="KW-0732">Signal</keyword>
<comment type="caution">
    <text evidence="2">The sequence shown here is derived from an EMBL/GenBank/DDBJ whole genome shotgun (WGS) entry which is preliminary data.</text>
</comment>
<protein>
    <submittedName>
        <fullName evidence="2">Uncharacterized protein</fullName>
    </submittedName>
</protein>
<feature type="signal peptide" evidence="1">
    <location>
        <begin position="1"/>
        <end position="18"/>
    </location>
</feature>
<dbReference type="STRING" id="1817760.A2151_07105"/>
<evidence type="ECO:0000256" key="1">
    <source>
        <dbReference type="SAM" id="SignalP"/>
    </source>
</evidence>
<accession>A0A1F6TL92</accession>
<organism evidence="2 3">
    <name type="scientific">Candidatus Muproteobacteria bacterium RBG_16_65_34</name>
    <dbReference type="NCBI Taxonomy" id="1817760"/>
    <lineage>
        <taxon>Bacteria</taxon>
        <taxon>Pseudomonadati</taxon>
        <taxon>Pseudomonadota</taxon>
        <taxon>Candidatus Muproteobacteria</taxon>
    </lineage>
</organism>
<evidence type="ECO:0000313" key="2">
    <source>
        <dbReference type="EMBL" id="OGI45910.1"/>
    </source>
</evidence>
<dbReference type="InterPro" id="IPR011990">
    <property type="entry name" value="TPR-like_helical_dom_sf"/>
</dbReference>
<proteinExistence type="predicted"/>
<dbReference type="InterPro" id="IPR019734">
    <property type="entry name" value="TPR_rpt"/>
</dbReference>
<dbReference type="Gene3D" id="1.25.40.10">
    <property type="entry name" value="Tetratricopeptide repeat domain"/>
    <property type="match status" value="2"/>
</dbReference>
<dbReference type="SUPFAM" id="SSF48452">
    <property type="entry name" value="TPR-like"/>
    <property type="match status" value="1"/>
</dbReference>
<dbReference type="AlphaFoldDB" id="A0A1F6TL92"/>